<accession>A0A118K357</accession>
<name>A0A118K357_CYNCS</name>
<organism evidence="3 4">
    <name type="scientific">Cynara cardunculus var. scolymus</name>
    <name type="common">Globe artichoke</name>
    <name type="synonym">Cynara scolymus</name>
    <dbReference type="NCBI Taxonomy" id="59895"/>
    <lineage>
        <taxon>Eukaryota</taxon>
        <taxon>Viridiplantae</taxon>
        <taxon>Streptophyta</taxon>
        <taxon>Embryophyta</taxon>
        <taxon>Tracheophyta</taxon>
        <taxon>Spermatophyta</taxon>
        <taxon>Magnoliopsida</taxon>
        <taxon>eudicotyledons</taxon>
        <taxon>Gunneridae</taxon>
        <taxon>Pentapetalae</taxon>
        <taxon>asterids</taxon>
        <taxon>campanulids</taxon>
        <taxon>Asterales</taxon>
        <taxon>Asteraceae</taxon>
        <taxon>Carduoideae</taxon>
        <taxon>Cardueae</taxon>
        <taxon>Carduinae</taxon>
        <taxon>Cynara</taxon>
    </lineage>
</organism>
<keyword evidence="2" id="KW-0378">Hydrolase</keyword>
<keyword evidence="4" id="KW-1185">Reference proteome</keyword>
<dbReference type="PANTHER" id="PTHR12629:SF62">
    <property type="entry name" value="NUDIX HYDROLASE 17, MITOCHONDRIAL"/>
    <property type="match status" value="1"/>
</dbReference>
<comment type="caution">
    <text evidence="3">The sequence shown here is derived from an EMBL/GenBank/DDBJ whole genome shotgun (WGS) entry which is preliminary data.</text>
</comment>
<protein>
    <submittedName>
        <fullName evidence="3">Uncharacterized protein</fullName>
    </submittedName>
</protein>
<dbReference type="GO" id="GO:0005737">
    <property type="term" value="C:cytoplasm"/>
    <property type="evidence" value="ECO:0007669"/>
    <property type="project" value="TreeGrafter"/>
</dbReference>
<dbReference type="Gramene" id="KVI05448">
    <property type="protein sequence ID" value="KVI05448"/>
    <property type="gene ID" value="Ccrd_016209"/>
</dbReference>
<evidence type="ECO:0000256" key="1">
    <source>
        <dbReference type="ARBA" id="ARBA00022723"/>
    </source>
</evidence>
<reference evidence="3 4" key="1">
    <citation type="journal article" date="2016" name="Sci. Rep.">
        <title>The genome sequence of the outbreeding globe artichoke constructed de novo incorporating a phase-aware low-pass sequencing strategy of F1 progeny.</title>
        <authorList>
            <person name="Scaglione D."/>
            <person name="Reyes-Chin-Wo S."/>
            <person name="Acquadro A."/>
            <person name="Froenicke L."/>
            <person name="Portis E."/>
            <person name="Beitel C."/>
            <person name="Tirone M."/>
            <person name="Mauro R."/>
            <person name="Lo Monaco A."/>
            <person name="Mauromicale G."/>
            <person name="Faccioli P."/>
            <person name="Cattivelli L."/>
            <person name="Rieseberg L."/>
            <person name="Michelmore R."/>
            <person name="Lanteri S."/>
        </authorList>
    </citation>
    <scope>NUCLEOTIDE SEQUENCE [LARGE SCALE GENOMIC DNA]</scope>
    <source>
        <strain evidence="3">2C</strain>
    </source>
</reference>
<evidence type="ECO:0000313" key="4">
    <source>
        <dbReference type="Proteomes" id="UP000243975"/>
    </source>
</evidence>
<sequence>MMCLVSRTGRDLQRYDMGRRLVVGCIPYRFKNGNGELEVLVISSQKGHAMMFPKMKVEEAREVCQSWWMKEALDVFVERLTSTTTFIKPDLLNN</sequence>
<dbReference type="AlphaFoldDB" id="A0A118K357"/>
<proteinExistence type="predicted"/>
<gene>
    <name evidence="3" type="ORF">Ccrd_016209</name>
</gene>
<dbReference type="PANTHER" id="PTHR12629">
    <property type="entry name" value="DIPHOSPHOINOSITOL POLYPHOSPHATE PHOSPHOHYDROLASE"/>
    <property type="match status" value="1"/>
</dbReference>
<dbReference type="OMA" id="CWMKEAL"/>
<dbReference type="STRING" id="59895.A0A118K357"/>
<dbReference type="GO" id="GO:0046872">
    <property type="term" value="F:metal ion binding"/>
    <property type="evidence" value="ECO:0007669"/>
    <property type="project" value="UniProtKB-KW"/>
</dbReference>
<dbReference type="GO" id="GO:0005634">
    <property type="term" value="C:nucleus"/>
    <property type="evidence" value="ECO:0007669"/>
    <property type="project" value="TreeGrafter"/>
</dbReference>
<keyword evidence="1" id="KW-0479">Metal-binding</keyword>
<dbReference type="EMBL" id="LEKV01001871">
    <property type="protein sequence ID" value="KVI05448.1"/>
    <property type="molecule type" value="Genomic_DNA"/>
</dbReference>
<dbReference type="GO" id="GO:0016787">
    <property type="term" value="F:hydrolase activity"/>
    <property type="evidence" value="ECO:0007669"/>
    <property type="project" value="UniProtKB-KW"/>
</dbReference>
<dbReference type="Proteomes" id="UP000243975">
    <property type="component" value="Unassembled WGS sequence"/>
</dbReference>
<evidence type="ECO:0000313" key="3">
    <source>
        <dbReference type="EMBL" id="KVI05448.1"/>
    </source>
</evidence>
<evidence type="ECO:0000256" key="2">
    <source>
        <dbReference type="ARBA" id="ARBA00022801"/>
    </source>
</evidence>